<dbReference type="Proteomes" id="UP000077154">
    <property type="component" value="Unassembled WGS sequence"/>
</dbReference>
<dbReference type="GeneID" id="36287206"/>
<dbReference type="EMBL" id="KV441394">
    <property type="protein sequence ID" value="OAF59091.1"/>
    <property type="molecule type" value="Genomic_DNA"/>
</dbReference>
<reference evidence="2" key="1">
    <citation type="submission" date="2016-03" db="EMBL/GenBank/DDBJ databases">
        <title>Updated assembly of Pseudogymnoascus destructans, the fungus causing white-nose syndrome of bats.</title>
        <authorList>
            <person name="Palmer J.M."/>
            <person name="Drees K.P."/>
            <person name="Foster J.T."/>
            <person name="Lindner D.L."/>
        </authorList>
    </citation>
    <scope>NUCLEOTIDE SEQUENCE [LARGE SCALE GENOMIC DNA]</scope>
    <source>
        <strain evidence="2">20631-21</strain>
    </source>
</reference>
<sequence>MSGSQESTETVGALKAQENRSVAGHTATMTPSGWVAFGSPPRPVPAPRFSFCAPVRSESGGFPSVPGPTPAVTPASSATTPAAPVSPIVSPTSPVEETSEEEDVAPRRSSRKRKRAESPEEGSVASGTSSSSSDGDSSSDEGGDPHRALLRVCCLRCAKYLAKSPEFSCVFPASSTKCTRCTHLKDKCVPIPPAVAASVRDLLALQSDFGAAVGGVRVGLRARIVAAAATLPAEVRVAVSVAPSAAEMSAALLRNSEETLVVLRQMQRSMAALAAGGRKGKGKKRG</sequence>
<feature type="compositionally biased region" description="Low complexity" evidence="1">
    <location>
        <begin position="121"/>
        <end position="136"/>
    </location>
</feature>
<organism evidence="2">
    <name type="scientific">Pseudogymnoascus destructans</name>
    <dbReference type="NCBI Taxonomy" id="655981"/>
    <lineage>
        <taxon>Eukaryota</taxon>
        <taxon>Fungi</taxon>
        <taxon>Dikarya</taxon>
        <taxon>Ascomycota</taxon>
        <taxon>Pezizomycotina</taxon>
        <taxon>Leotiomycetes</taxon>
        <taxon>Thelebolales</taxon>
        <taxon>Thelebolaceae</taxon>
        <taxon>Pseudogymnoascus</taxon>
    </lineage>
</organism>
<evidence type="ECO:0000256" key="1">
    <source>
        <dbReference type="SAM" id="MobiDB-lite"/>
    </source>
</evidence>
<dbReference type="AlphaFoldDB" id="A0A177ACU0"/>
<gene>
    <name evidence="2" type="ORF">VC83_04133</name>
</gene>
<dbReference type="OrthoDB" id="3439230at2759"/>
<evidence type="ECO:0000313" key="2">
    <source>
        <dbReference type="EMBL" id="OAF59091.1"/>
    </source>
</evidence>
<accession>A0A177ACU0</accession>
<feature type="compositionally biased region" description="Polar residues" evidence="1">
    <location>
        <begin position="1"/>
        <end position="10"/>
    </location>
</feature>
<dbReference type="RefSeq" id="XP_024324375.1">
    <property type="nucleotide sequence ID" value="XM_024467769.1"/>
</dbReference>
<feature type="region of interest" description="Disordered" evidence="1">
    <location>
        <begin position="1"/>
        <end position="143"/>
    </location>
</feature>
<proteinExistence type="predicted"/>
<name>A0A177ACU0_9PEZI</name>
<protein>
    <submittedName>
        <fullName evidence="2">Uncharacterized protein</fullName>
    </submittedName>
</protein>
<dbReference type="VEuPathDB" id="FungiDB:GMDG_07462"/>
<feature type="compositionally biased region" description="Low complexity" evidence="1">
    <location>
        <begin position="72"/>
        <end position="96"/>
    </location>
</feature>